<gene>
    <name evidence="2" type="ORF">M992_2219</name>
</gene>
<reference evidence="2 3" key="1">
    <citation type="submission" date="2015-07" db="EMBL/GenBank/DDBJ databases">
        <title>ATOL: Assembling a taxonomically balanced genome-scale reconstruction of the evolutionary history of the Enterobacteriaceae.</title>
        <authorList>
            <person name="Plunkett G.III."/>
            <person name="Neeno-Eckwall E.C."/>
            <person name="Glasner J.D."/>
            <person name="Perna N.T."/>
        </authorList>
    </citation>
    <scope>NUCLEOTIDE SEQUENCE [LARGE SCALE GENOMIC DNA]</scope>
    <source>
        <strain evidence="2 3">ATCC 35017</strain>
    </source>
</reference>
<dbReference type="AlphaFoldDB" id="A0A0N1KHT5"/>
<protein>
    <submittedName>
        <fullName evidence="2">Putative membrane protein</fullName>
    </submittedName>
</protein>
<accession>A0A0N1KHT5</accession>
<evidence type="ECO:0000313" key="3">
    <source>
        <dbReference type="Proteomes" id="UP000053226"/>
    </source>
</evidence>
<keyword evidence="1" id="KW-1133">Transmembrane helix</keyword>
<feature type="transmembrane region" description="Helical" evidence="1">
    <location>
        <begin position="89"/>
        <end position="109"/>
    </location>
</feature>
<dbReference type="RefSeq" id="WP_053908656.1">
    <property type="nucleotide sequence ID" value="NZ_CAWMUS010000022.1"/>
</dbReference>
<sequence length="179" mass="20298">MNFKTMSSIAIGKRVVGWIIFIFSLISTLISLISLAGIKGIQGEGINAVLNDFIKVMAEMARQSSPFLNFFWKNSPVPSTEMGFSSANISFMIIFLLIFVGLALSASGLRMFRQIKFIRESLEDHVIVEKAKGNDISQTELEQKVTIPRHSIFSEIFVLYFWPIIFGLILYFGFKLLNW</sequence>
<comment type="caution">
    <text evidence="2">The sequence shown here is derived from an EMBL/GenBank/DDBJ whole genome shotgun (WGS) entry which is preliminary data.</text>
</comment>
<dbReference type="EMBL" id="LGAA01000022">
    <property type="protein sequence ID" value="KPD02225.1"/>
    <property type="molecule type" value="Genomic_DNA"/>
</dbReference>
<organism evidence="2 3">
    <name type="scientific">Moellerella wisconsensis ATCC 35017</name>
    <dbReference type="NCBI Taxonomy" id="1354267"/>
    <lineage>
        <taxon>Bacteria</taxon>
        <taxon>Pseudomonadati</taxon>
        <taxon>Pseudomonadota</taxon>
        <taxon>Gammaproteobacteria</taxon>
        <taxon>Enterobacterales</taxon>
        <taxon>Morganellaceae</taxon>
        <taxon>Moellerella</taxon>
    </lineage>
</organism>
<feature type="transmembrane region" description="Helical" evidence="1">
    <location>
        <begin position="152"/>
        <end position="174"/>
    </location>
</feature>
<dbReference type="Pfam" id="PF14002">
    <property type="entry name" value="YniB"/>
    <property type="match status" value="1"/>
</dbReference>
<keyword evidence="1" id="KW-0812">Transmembrane</keyword>
<dbReference type="Proteomes" id="UP000053226">
    <property type="component" value="Unassembled WGS sequence"/>
</dbReference>
<dbReference type="InterPro" id="IPR025229">
    <property type="entry name" value="YniB-like"/>
</dbReference>
<dbReference type="OrthoDB" id="6870983at2"/>
<proteinExistence type="predicted"/>
<evidence type="ECO:0000313" key="2">
    <source>
        <dbReference type="EMBL" id="KPD02225.1"/>
    </source>
</evidence>
<evidence type="ECO:0000256" key="1">
    <source>
        <dbReference type="SAM" id="Phobius"/>
    </source>
</evidence>
<keyword evidence="3" id="KW-1185">Reference proteome</keyword>
<keyword evidence="1" id="KW-0472">Membrane</keyword>
<name>A0A0N1KHT5_9GAMM</name>
<feature type="transmembrane region" description="Helical" evidence="1">
    <location>
        <begin position="15"/>
        <end position="38"/>
    </location>
</feature>